<dbReference type="Proteomes" id="UP000494206">
    <property type="component" value="Unassembled WGS sequence"/>
</dbReference>
<evidence type="ECO:0000313" key="3">
    <source>
        <dbReference type="EMBL" id="CAB3402733.1"/>
    </source>
</evidence>
<dbReference type="Pfam" id="PF02181">
    <property type="entry name" value="FH2"/>
    <property type="match status" value="1"/>
</dbReference>
<name>A0A8S1EN95_9PELO</name>
<dbReference type="AlphaFoldDB" id="A0A8S1EN95"/>
<keyword evidence="4" id="KW-1185">Reference proteome</keyword>
<feature type="compositionally biased region" description="Polar residues" evidence="1">
    <location>
        <begin position="760"/>
        <end position="770"/>
    </location>
</feature>
<dbReference type="InterPro" id="IPR042201">
    <property type="entry name" value="FH2_Formin_sf"/>
</dbReference>
<feature type="domain" description="FH2" evidence="2">
    <location>
        <begin position="129"/>
        <end position="513"/>
    </location>
</feature>
<feature type="region of interest" description="Disordered" evidence="1">
    <location>
        <begin position="694"/>
        <end position="839"/>
    </location>
</feature>
<comment type="caution">
    <text evidence="3">The sequence shown here is derived from an EMBL/GenBank/DDBJ whole genome shotgun (WGS) entry which is preliminary data.</text>
</comment>
<gene>
    <name evidence="3" type="ORF">CBOVIS_LOCUS5311</name>
</gene>
<dbReference type="EMBL" id="CADEPM010000003">
    <property type="protein sequence ID" value="CAB3402733.1"/>
    <property type="molecule type" value="Genomic_DNA"/>
</dbReference>
<dbReference type="InterPro" id="IPR015425">
    <property type="entry name" value="FH2_Formin"/>
</dbReference>
<proteinExistence type="predicted"/>
<organism evidence="3 4">
    <name type="scientific">Caenorhabditis bovis</name>
    <dbReference type="NCBI Taxonomy" id="2654633"/>
    <lineage>
        <taxon>Eukaryota</taxon>
        <taxon>Metazoa</taxon>
        <taxon>Ecdysozoa</taxon>
        <taxon>Nematoda</taxon>
        <taxon>Chromadorea</taxon>
        <taxon>Rhabditida</taxon>
        <taxon>Rhabditina</taxon>
        <taxon>Rhabditomorpha</taxon>
        <taxon>Rhabditoidea</taxon>
        <taxon>Rhabditidae</taxon>
        <taxon>Peloderinae</taxon>
        <taxon>Caenorhabditis</taxon>
    </lineage>
</organism>
<feature type="compositionally biased region" description="Low complexity" evidence="1">
    <location>
        <begin position="771"/>
        <end position="792"/>
    </location>
</feature>
<feature type="compositionally biased region" description="Basic and acidic residues" evidence="1">
    <location>
        <begin position="694"/>
        <end position="703"/>
    </location>
</feature>
<dbReference type="OrthoDB" id="26518at2759"/>
<sequence length="839" mass="94392">MTGEIREQLERLLDSDDATDHARLFFLSRVFESIGHITNKTDAEQLLRKLQIIDSNDNVVKTAPAPPPPPPPPPPPSMQCRAPPPPPPPPPPHSSSCSPPMGLPPPPPPPANLQTRSPDVVKKECPQSMTPKREKKTKTKTVQWSKINASVVSNESVWGKLATASKVDLNFELLDNFFGIETTSIEPNTDTLRKKCKKDSSVELLTAKRSQNVAIMLKQFKNLDEFIESVHSNKPIGEVDALQNLCSMLPQSDEEEAFRRYTGDIHLLSAPSMFFYRLVAIPHYRLRIETMLFLSEFATQMQEVGRNVEVFIKACQELLKSSSLPRILLVLVNMGNYLNSNNAQGNAFGFTLNSMWKLIDLKGNKQEFSLLHLLVSYDSNIVNDLDDELPSLKQAAQMSFEEVKNIRKSLNDGRVRLERRLETCGELFPEFLDLVKLDCANELDEFEQDFVELCGLHEKLADYFCENRASFQLDECFKIFNVLMMRLQQTLKEHTLRELRKARRQDVENAHKEDAAAKISTEESRTKKKKDLFETLATHNNTMEMVRKRASEVIDLKQKLGNIRIRKIKEALKSEPSDFSFAPAPISLTDTKENEKVVESAKTSTNYETCNDLESYISNLSKKRNSHMRQKEKEKEKEEPKKVGILVESQKTAEVQKLRSPSSQIKPPMTKKSIAEPVSKIAEIRKPVPILEKEKKKADERRAAPTRPTIIQTPRPQVRVVRPPVAKATPMPRVTVTVQNVSPGSRRSSAPPVRKPTVATDKNITVKPTVSTSARPSLITSSSTSSTRSSLPKMSALEKPKPLRTTPTKPNSPSGSARTGLRPPMATTARNGANRPKWV</sequence>
<accession>A0A8S1EN95</accession>
<feature type="compositionally biased region" description="Basic and acidic residues" evidence="1">
    <location>
        <begin position="629"/>
        <end position="642"/>
    </location>
</feature>
<dbReference type="SUPFAM" id="SSF101447">
    <property type="entry name" value="Formin homology 2 domain (FH2 domain)"/>
    <property type="match status" value="1"/>
</dbReference>
<feature type="compositionally biased region" description="Low complexity" evidence="1">
    <location>
        <begin position="705"/>
        <end position="725"/>
    </location>
</feature>
<feature type="compositionally biased region" description="Pro residues" evidence="1">
    <location>
        <begin position="101"/>
        <end position="111"/>
    </location>
</feature>
<evidence type="ECO:0000313" key="4">
    <source>
        <dbReference type="Proteomes" id="UP000494206"/>
    </source>
</evidence>
<dbReference type="Gene3D" id="1.20.58.2220">
    <property type="entry name" value="Formin, FH2 domain"/>
    <property type="match status" value="1"/>
</dbReference>
<feature type="compositionally biased region" description="Pro residues" evidence="1">
    <location>
        <begin position="64"/>
        <end position="93"/>
    </location>
</feature>
<feature type="region of interest" description="Disordered" evidence="1">
    <location>
        <begin position="619"/>
        <end position="642"/>
    </location>
</feature>
<reference evidence="3 4" key="1">
    <citation type="submission" date="2020-04" db="EMBL/GenBank/DDBJ databases">
        <authorList>
            <person name="Laetsch R D."/>
            <person name="Stevens L."/>
            <person name="Kumar S."/>
            <person name="Blaxter L. M."/>
        </authorList>
    </citation>
    <scope>NUCLEOTIDE SEQUENCE [LARGE SCALE GENOMIC DNA]</scope>
</reference>
<feature type="compositionally biased region" description="Polar residues" evidence="1">
    <location>
        <begin position="736"/>
        <end position="748"/>
    </location>
</feature>
<dbReference type="PANTHER" id="PTHR46345">
    <property type="entry name" value="INVERTED FORMIN-2"/>
    <property type="match status" value="1"/>
</dbReference>
<dbReference type="PANTHER" id="PTHR46345:SF8">
    <property type="entry name" value="FORMIN 3, ISOFORM B"/>
    <property type="match status" value="1"/>
</dbReference>
<dbReference type="PROSITE" id="PS51444">
    <property type="entry name" value="FH2"/>
    <property type="match status" value="1"/>
</dbReference>
<dbReference type="SMART" id="SM00498">
    <property type="entry name" value="FH2"/>
    <property type="match status" value="1"/>
</dbReference>
<evidence type="ECO:0000259" key="2">
    <source>
        <dbReference type="PROSITE" id="PS51444"/>
    </source>
</evidence>
<evidence type="ECO:0000256" key="1">
    <source>
        <dbReference type="SAM" id="MobiDB-lite"/>
    </source>
</evidence>
<protein>
    <recommendedName>
        <fullName evidence="2">FH2 domain-containing protein</fullName>
    </recommendedName>
</protein>
<feature type="region of interest" description="Disordered" evidence="1">
    <location>
        <begin position="59"/>
        <end position="140"/>
    </location>
</feature>